<keyword evidence="1" id="KW-0560">Oxidoreductase</keyword>
<dbReference type="Gene3D" id="3.30.300.20">
    <property type="match status" value="1"/>
</dbReference>
<dbReference type="PANTHER" id="PTHR35368">
    <property type="entry name" value="HYDROPEROXIDE REDUCTASE"/>
    <property type="match status" value="1"/>
</dbReference>
<evidence type="ECO:0000313" key="2">
    <source>
        <dbReference type="Proteomes" id="UP001562159"/>
    </source>
</evidence>
<reference evidence="1 2" key="1">
    <citation type="submission" date="2024-07" db="EMBL/GenBank/DDBJ databases">
        <title>Molecular mechanisms and environmental adaptations of flagellar loss and biofilm growth of Rhodanobacter under environmental stress.</title>
        <authorList>
            <person name="Chen M."/>
        </authorList>
    </citation>
    <scope>NUCLEOTIDE SEQUENCE [LARGE SCALE GENOMIC DNA]</scope>
    <source>
        <strain evidence="1 2">RS22</strain>
    </source>
</reference>
<name>A0ABV4AUA5_9GAMM</name>
<comment type="caution">
    <text evidence="1">The sequence shown here is derived from an EMBL/GenBank/DDBJ whole genome shotgun (WGS) entry which is preliminary data.</text>
</comment>
<dbReference type="SUPFAM" id="SSF82784">
    <property type="entry name" value="OsmC-like"/>
    <property type="match status" value="1"/>
</dbReference>
<dbReference type="EC" id="1.11.1.-" evidence="1"/>
<dbReference type="EMBL" id="JBGBPY010000001">
    <property type="protein sequence ID" value="MEY2183967.1"/>
    <property type="molecule type" value="Genomic_DNA"/>
</dbReference>
<dbReference type="Pfam" id="PF02566">
    <property type="entry name" value="OsmC"/>
    <property type="match status" value="1"/>
</dbReference>
<dbReference type="InterPro" id="IPR052924">
    <property type="entry name" value="OsmC/Ohr_hydroprdx_reductase"/>
</dbReference>
<dbReference type="Proteomes" id="UP001562159">
    <property type="component" value="Unassembled WGS sequence"/>
</dbReference>
<protein>
    <submittedName>
        <fullName evidence="1">OsmC family protein</fullName>
        <ecNumber evidence="1">1.11.1.-</ecNumber>
    </submittedName>
</protein>
<dbReference type="InterPro" id="IPR003718">
    <property type="entry name" value="OsmC/Ohr_fam"/>
</dbReference>
<dbReference type="InterPro" id="IPR015946">
    <property type="entry name" value="KH_dom-like_a/b"/>
</dbReference>
<organism evidence="1 2">
    <name type="scientific">Rhodanobacter humi</name>
    <dbReference type="NCBI Taxonomy" id="1888173"/>
    <lineage>
        <taxon>Bacteria</taxon>
        <taxon>Pseudomonadati</taxon>
        <taxon>Pseudomonadota</taxon>
        <taxon>Gammaproteobacteria</taxon>
        <taxon>Lysobacterales</taxon>
        <taxon>Rhodanobacteraceae</taxon>
        <taxon>Rhodanobacter</taxon>
    </lineage>
</organism>
<evidence type="ECO:0000313" key="1">
    <source>
        <dbReference type="EMBL" id="MEY2183967.1"/>
    </source>
</evidence>
<gene>
    <name evidence="1" type="ORF">AB7878_16215</name>
</gene>
<dbReference type="PANTHER" id="PTHR35368:SF1">
    <property type="entry name" value="HYDROPEROXIDE REDUCTASE"/>
    <property type="match status" value="1"/>
</dbReference>
<proteinExistence type="predicted"/>
<accession>A0ABV4AUA5</accession>
<keyword evidence="1" id="KW-0575">Peroxidase</keyword>
<dbReference type="InterPro" id="IPR036102">
    <property type="entry name" value="OsmC/Ohrsf"/>
</dbReference>
<keyword evidence="2" id="KW-1185">Reference proteome</keyword>
<dbReference type="GO" id="GO:0004601">
    <property type="term" value="F:peroxidase activity"/>
    <property type="evidence" value="ECO:0007669"/>
    <property type="project" value="UniProtKB-KW"/>
</dbReference>
<sequence>MKIRAFVRNSPLGHAVAVATDDSSRDLPIPPRSGGRGSSVNGGELLLAALATCYCNDLFREAGHLGIVLDEVEVAVSADFPGIGLSAENIHYSARIKSDASQDRIEELLAMTDKVAEVHNTIRAGTSVTLQEWRTRPAPLDSPA</sequence>